<dbReference type="GO" id="GO:0004519">
    <property type="term" value="F:endonuclease activity"/>
    <property type="evidence" value="ECO:0007669"/>
    <property type="project" value="UniProtKB-KW"/>
</dbReference>
<dbReference type="Gene3D" id="3.40.960.10">
    <property type="entry name" value="VSR Endonuclease"/>
    <property type="match status" value="1"/>
</dbReference>
<keyword evidence="1" id="KW-0540">Nuclease</keyword>
<dbReference type="CDD" id="cd22328">
    <property type="entry name" value="Hef-like"/>
    <property type="match status" value="1"/>
</dbReference>
<protein>
    <submittedName>
        <fullName evidence="1">Homing endonuclease</fullName>
    </submittedName>
</protein>
<keyword evidence="2" id="KW-1185">Reference proteome</keyword>
<dbReference type="EMBL" id="OR769222">
    <property type="protein sequence ID" value="WQJ52936.1"/>
    <property type="molecule type" value="Genomic_DNA"/>
</dbReference>
<sequence>MNDNDITNLLIKNGKINTHYRQIIGKNKQLELYINNRFNDSDNIVETIYRIYNGIEEKPKCLYCGNPLKFISGIGYKQFCSVSCSKRYIKPTNIKDIDDDIIKKDYILNNGNINSNKLQEKYIKEHGYYNYLINRYTDSDSFAETVYRICHDINDKPKCKICGNTVRLKSLKEGFDDVCSDSCYKKNVIIDDNFIKSLNLKGLIFKKDWNLYNDVYEYLKLKFGGQFRTYDEAVYMIQHDMNEIPRCSICGKFVQFKKNRNRERCHYTKYCSNKCYSLAVRQKTVDKIKQETGLNIKLKGDNYKFTNVCDVHKIFYMDIDMFHNRCKLDRLKQHNVICPICNPERNIETSIEQKIKTLLDNKNLNYIQHVRNIIEGKELDFYLPDYNLAIECNGMYWHSVCKKDKNYHKEKYKLCKEKGITLLQFWEYDIINSVNVISNIIDIHAGNIQYLSDAYIMVKEIDNNSYIKFNQQNWFKRANRYKIKLGLFKENELISTLGARMRNGNIEIHDIVLLNKTVENIITYFIDFIKKHYSYNKILLLSDNDLQLFNLNKENKQRFREHYFYYDYKKEKLSNKKLYGSTLSFLCYTSGIIVYTLSN</sequence>
<reference evidence="1 2" key="1">
    <citation type="submission" date="2023-11" db="EMBL/GenBank/DDBJ databases">
        <authorList>
            <person name="Cook R."/>
            <person name="Crisci M."/>
            <person name="Pye H."/>
            <person name="Adriaenssens E."/>
            <person name="Santini J."/>
        </authorList>
    </citation>
    <scope>NUCLEOTIDE SEQUENCE [LARGE SCALE GENOMIC DNA]</scope>
    <source>
        <strain evidence="1">Lak_Megaphage_RVC_JS4_GC31</strain>
    </source>
</reference>
<accession>A0ABZ0Z1M6</accession>
<keyword evidence="1" id="KW-0378">Hydrolase</keyword>
<evidence type="ECO:0000313" key="1">
    <source>
        <dbReference type="EMBL" id="WQJ52936.1"/>
    </source>
</evidence>
<proteinExistence type="predicted"/>
<dbReference type="SUPFAM" id="SSF52980">
    <property type="entry name" value="Restriction endonuclease-like"/>
    <property type="match status" value="1"/>
</dbReference>
<organism evidence="1 2">
    <name type="scientific">phage Lak_Megaphage_RVC_JS4_GC31</name>
    <dbReference type="NCBI Taxonomy" id="3109228"/>
    <lineage>
        <taxon>Viruses</taxon>
        <taxon>Duplodnaviria</taxon>
        <taxon>Heunggongvirae</taxon>
        <taxon>Uroviricota</taxon>
        <taxon>Caudoviricetes</taxon>
        <taxon>Caudoviricetes code 15 clade</taxon>
    </lineage>
</organism>
<name>A0ABZ0Z1M6_9CAUD</name>
<evidence type="ECO:0000313" key="2">
    <source>
        <dbReference type="Proteomes" id="UP001349343"/>
    </source>
</evidence>
<dbReference type="Proteomes" id="UP001349343">
    <property type="component" value="Segment"/>
</dbReference>
<keyword evidence="1" id="KW-0255">Endonuclease</keyword>
<dbReference type="InterPro" id="IPR011335">
    <property type="entry name" value="Restrct_endonuc-II-like"/>
</dbReference>